<comment type="caution">
    <text evidence="1">The sequence shown here is derived from an EMBL/GenBank/DDBJ whole genome shotgun (WGS) entry which is preliminary data.</text>
</comment>
<evidence type="ECO:0000313" key="1">
    <source>
        <dbReference type="EMBL" id="TPG31753.1"/>
    </source>
</evidence>
<accession>A0A502E2D5</accession>
<sequence length="88" mass="9506">MDDDPQLLCTLVQQVLEGHTVDLAALQAAADALLTECHGGDEYLRAATRAMAGAAFALGAYGTDEALEDLRTAARGFTMILWLHQRHH</sequence>
<proteinExistence type="predicted"/>
<dbReference type="Proteomes" id="UP000320095">
    <property type="component" value="Unassembled WGS sequence"/>
</dbReference>
<name>A0A502E2D5_9MYCO</name>
<protein>
    <submittedName>
        <fullName evidence="1">Uncharacterized protein</fullName>
    </submittedName>
</protein>
<keyword evidence="2" id="KW-1185">Reference proteome</keyword>
<gene>
    <name evidence="1" type="ORF">EAH80_22805</name>
</gene>
<reference evidence="1 2" key="1">
    <citation type="journal article" date="2019" name="Environ. Microbiol.">
        <title>Species interactions and distinct microbial communities in high Arctic permafrost affected cryosols are associated with the CH4 and CO2 gas fluxes.</title>
        <authorList>
            <person name="Altshuler I."/>
            <person name="Hamel J."/>
            <person name="Turney S."/>
            <person name="Magnuson E."/>
            <person name="Levesque R."/>
            <person name="Greer C."/>
            <person name="Whyte L.G."/>
        </authorList>
    </citation>
    <scope>NUCLEOTIDE SEQUENCE [LARGE SCALE GENOMIC DNA]</scope>
    <source>
        <strain evidence="1 2">S5.20</strain>
    </source>
</reference>
<evidence type="ECO:0000313" key="2">
    <source>
        <dbReference type="Proteomes" id="UP000320095"/>
    </source>
</evidence>
<organism evidence="1 2">
    <name type="scientific">Mycolicibacterium hodleri</name>
    <dbReference type="NCBI Taxonomy" id="49897"/>
    <lineage>
        <taxon>Bacteria</taxon>
        <taxon>Bacillati</taxon>
        <taxon>Actinomycetota</taxon>
        <taxon>Actinomycetes</taxon>
        <taxon>Mycobacteriales</taxon>
        <taxon>Mycobacteriaceae</taxon>
        <taxon>Mycolicibacterium</taxon>
    </lineage>
</organism>
<dbReference type="AlphaFoldDB" id="A0A502E2D5"/>
<dbReference type="EMBL" id="RCZG01000011">
    <property type="protein sequence ID" value="TPG31753.1"/>
    <property type="molecule type" value="Genomic_DNA"/>
</dbReference>